<dbReference type="RefSeq" id="WP_182462696.1">
    <property type="nucleotide sequence ID" value="NZ_CP059732.1"/>
</dbReference>
<gene>
    <name evidence="1" type="ORF">H3H32_10895</name>
</gene>
<dbReference type="KEGG" id="sfol:H3H32_10895"/>
<dbReference type="AlphaFoldDB" id="A0A7G5H2K8"/>
<reference evidence="1 2" key="1">
    <citation type="submission" date="2020-07" db="EMBL/GenBank/DDBJ databases">
        <title>Spirosoma foliorum sp. nov., isolated from the leaves on the Nejang mountain Korea, Republic of.</title>
        <authorList>
            <person name="Ho H."/>
            <person name="Lee Y.-J."/>
            <person name="Nurcahyanto D.-A."/>
            <person name="Kim S.-G."/>
        </authorList>
    </citation>
    <scope>NUCLEOTIDE SEQUENCE [LARGE SCALE GENOMIC DNA]</scope>
    <source>
        <strain evidence="1 2">PL0136</strain>
    </source>
</reference>
<protein>
    <submittedName>
        <fullName evidence="1">Uncharacterized protein</fullName>
    </submittedName>
</protein>
<proteinExistence type="predicted"/>
<accession>A0A7G5H2K8</accession>
<evidence type="ECO:0000313" key="1">
    <source>
        <dbReference type="EMBL" id="QMW05350.1"/>
    </source>
</evidence>
<sequence length="607" mass="66058">MTPPVYTTGQVVVNSGSPISFTATDASGGNRTAVFTGLTLNAGPNTIRVRGSSNSSNTTPFFQNYITVARASSTSVVSGTTTTPPTQTTISSPYTNSAVLAGGFAEGSLSDLLAMAPFVPSTNQFGSWAYGNSAKTVTNDTITIGWHKGLGGSLTILKDGSGPNLINNNASITTTYQGQTRRENGRQSDWAGYGTPFGYNQNGGGDPYTAYSPILNAQQRDSGIGYNWVAGGSISQDTSRILHYETRTINWDGGLRQVTYFKTQPMQWELRGVVDSTYRHVFYWLKGREVKVMFIIQTFRTDGQQKFRGRLQEGPFMYITAPHYRYFVYTGTNPTGETGTTGLTQINLSSPCEGAGTAGCPNQNDTGNWTSTGNWIGALDESNNGVFIVTPYNSNFVGKQFQSRSGDENSNASAYITAGPHLQNIDLPGTNFLASASYYVGSLTSFRTWYNSAGIVKMPFSFSFTPGKTNGWWSENVSGKLNSDNRYEINIGGNGGQGRFYSPEGSWMANTIDTIYVRGRFYGASSMTMNLQWKRPGETEIQIAQFNNKTFTVQGDGVERTYAVRMNGVTNWSGMIAFVKLTNPYPYGSFTGNEKFIPTYIGKTNPN</sequence>
<dbReference type="EMBL" id="CP059732">
    <property type="protein sequence ID" value="QMW05350.1"/>
    <property type="molecule type" value="Genomic_DNA"/>
</dbReference>
<organism evidence="1 2">
    <name type="scientific">Spirosoma foliorum</name>
    <dbReference type="NCBI Taxonomy" id="2710596"/>
    <lineage>
        <taxon>Bacteria</taxon>
        <taxon>Pseudomonadati</taxon>
        <taxon>Bacteroidota</taxon>
        <taxon>Cytophagia</taxon>
        <taxon>Cytophagales</taxon>
        <taxon>Cytophagaceae</taxon>
        <taxon>Spirosoma</taxon>
    </lineage>
</organism>
<evidence type="ECO:0000313" key="2">
    <source>
        <dbReference type="Proteomes" id="UP000515369"/>
    </source>
</evidence>
<dbReference type="Proteomes" id="UP000515369">
    <property type="component" value="Chromosome"/>
</dbReference>
<name>A0A7G5H2K8_9BACT</name>
<keyword evidence="2" id="KW-1185">Reference proteome</keyword>